<accession>A0A2T6AY32</accession>
<keyword evidence="3" id="KW-1185">Reference proteome</keyword>
<feature type="region of interest" description="Disordered" evidence="1">
    <location>
        <begin position="38"/>
        <end position="64"/>
    </location>
</feature>
<dbReference type="AlphaFoldDB" id="A0A2T6AY32"/>
<feature type="region of interest" description="Disordered" evidence="1">
    <location>
        <begin position="1"/>
        <end position="22"/>
    </location>
</feature>
<evidence type="ECO:0000313" key="2">
    <source>
        <dbReference type="EMBL" id="PTX48725.1"/>
    </source>
</evidence>
<proteinExistence type="predicted"/>
<dbReference type="RefSeq" id="WP_146178824.1">
    <property type="nucleotide sequence ID" value="NZ_BMEZ01000009.1"/>
</dbReference>
<feature type="compositionally biased region" description="Basic and acidic residues" evidence="1">
    <location>
        <begin position="9"/>
        <end position="22"/>
    </location>
</feature>
<organism evidence="2 3">
    <name type="scientific">Allosediminivita pacifica</name>
    <dbReference type="NCBI Taxonomy" id="1267769"/>
    <lineage>
        <taxon>Bacteria</taxon>
        <taxon>Pseudomonadati</taxon>
        <taxon>Pseudomonadota</taxon>
        <taxon>Alphaproteobacteria</taxon>
        <taxon>Rhodobacterales</taxon>
        <taxon>Paracoccaceae</taxon>
        <taxon>Allosediminivita</taxon>
    </lineage>
</organism>
<evidence type="ECO:0000313" key="3">
    <source>
        <dbReference type="Proteomes" id="UP000244069"/>
    </source>
</evidence>
<sequence>MTLPTRSDQAPEARPERPDRSEVLRALVDRVMAEVATRHRQTRPVLRPEDVWPEPAVQRRRRRR</sequence>
<comment type="caution">
    <text evidence="2">The sequence shown here is derived from an EMBL/GenBank/DDBJ whole genome shotgun (WGS) entry which is preliminary data.</text>
</comment>
<dbReference type="Proteomes" id="UP000244069">
    <property type="component" value="Unassembled WGS sequence"/>
</dbReference>
<protein>
    <submittedName>
        <fullName evidence="2">Uncharacterized protein</fullName>
    </submittedName>
</protein>
<gene>
    <name evidence="2" type="ORF">C8N44_1082</name>
</gene>
<evidence type="ECO:0000256" key="1">
    <source>
        <dbReference type="SAM" id="MobiDB-lite"/>
    </source>
</evidence>
<name>A0A2T6AY32_9RHOB</name>
<reference evidence="2 3" key="1">
    <citation type="submission" date="2018-04" db="EMBL/GenBank/DDBJ databases">
        <title>Genomic Encyclopedia of Archaeal and Bacterial Type Strains, Phase II (KMG-II): from individual species to whole genera.</title>
        <authorList>
            <person name="Goeker M."/>
        </authorList>
    </citation>
    <scope>NUCLEOTIDE SEQUENCE [LARGE SCALE GENOMIC DNA]</scope>
    <source>
        <strain evidence="2 3">DSM 29329</strain>
    </source>
</reference>
<dbReference type="EMBL" id="QBKN01000008">
    <property type="protein sequence ID" value="PTX48725.1"/>
    <property type="molecule type" value="Genomic_DNA"/>
</dbReference>